<dbReference type="Proteomes" id="UP000266385">
    <property type="component" value="Unassembled WGS sequence"/>
</dbReference>
<proteinExistence type="inferred from homology"/>
<dbReference type="PROSITE" id="PS51257">
    <property type="entry name" value="PROKAR_LIPOPROTEIN"/>
    <property type="match status" value="1"/>
</dbReference>
<evidence type="ECO:0000256" key="1">
    <source>
        <dbReference type="ARBA" id="ARBA00008779"/>
    </source>
</evidence>
<sequence>MLRNLLTALVLLAAAACQTIPGTAGPEGGRPNILLVVFEDMSLKVGAFGDPVATTPVLDAFAQDSLLYPNTFTTAGVCAPSRASLITGVHQQTLGAQHMRTHAFRTEFEPSGFDIGYAAVPPPEVKAFPELLRQAGYYTFAGYGGWAYSNKKDYQFGTPFTVWDDDRETASWDGRRPGQPFFGMVTLVTTHESFLFPVPAIRDTPLARTVAARNEKLLAGKTAVTDPADVIVPSWLPDEPGVRQEIATQYDNIAFTEQKLATLLEDLDRAGLADDTIVIVTTDHGDGFPRAKRSIYDSGIRVPLMIRFPDRRGAGEVRDELVSFVDLAPTILSMAGAQAPDWLQGRTFLGTGRDAPNTYVFAASDRMDQWMDRSKAVRDARYKLIRNYMPDVALLQPVAFREELRSMQAFERLHETGALSELQASYLDTPRAPLELYDLKADPEETHNLADQPALHAVRLRLEGALDDWLGRTPDLSALPEAEMVEAMWPGGQQPVTSAPVIGVSGTVPADLILTSETEGASLAWRLQDDADGGWQIYTPGIRLPAGACIEARAVRYGYRASDIAASCKPAEGVPTIMEGDN</sequence>
<dbReference type="PANTHER" id="PTHR43751">
    <property type="entry name" value="SULFATASE"/>
    <property type="match status" value="1"/>
</dbReference>
<name>A0A399RCH0_9PROT</name>
<dbReference type="OrthoDB" id="9795675at2"/>
<comment type="caution">
    <text evidence="5">The sequence shown here is derived from an EMBL/GenBank/DDBJ whole genome shotgun (WGS) entry which is preliminary data.</text>
</comment>
<evidence type="ECO:0000313" key="6">
    <source>
        <dbReference type="Proteomes" id="UP000266385"/>
    </source>
</evidence>
<dbReference type="Pfam" id="PF00884">
    <property type="entry name" value="Sulfatase"/>
    <property type="match status" value="1"/>
</dbReference>
<accession>A0A399RCH0</accession>
<dbReference type="RefSeq" id="WP_119376289.1">
    <property type="nucleotide sequence ID" value="NZ_QWFX01000012.1"/>
</dbReference>
<dbReference type="Gene3D" id="3.40.720.10">
    <property type="entry name" value="Alkaline Phosphatase, subunit A"/>
    <property type="match status" value="1"/>
</dbReference>
<dbReference type="InterPro" id="IPR000917">
    <property type="entry name" value="Sulfatase_N"/>
</dbReference>
<dbReference type="CDD" id="cd16027">
    <property type="entry name" value="SGSH"/>
    <property type="match status" value="1"/>
</dbReference>
<dbReference type="InterPro" id="IPR024607">
    <property type="entry name" value="Sulfatase_CS"/>
</dbReference>
<dbReference type="InterPro" id="IPR017850">
    <property type="entry name" value="Alkaline_phosphatase_core_sf"/>
</dbReference>
<keyword evidence="2" id="KW-0378">Hydrolase</keyword>
<feature type="signal peptide" evidence="3">
    <location>
        <begin position="1"/>
        <end position="24"/>
    </location>
</feature>
<organism evidence="5 6">
    <name type="scientific">Henriciella mobilis</name>
    <dbReference type="NCBI Taxonomy" id="2305467"/>
    <lineage>
        <taxon>Bacteria</taxon>
        <taxon>Pseudomonadati</taxon>
        <taxon>Pseudomonadota</taxon>
        <taxon>Alphaproteobacteria</taxon>
        <taxon>Hyphomonadales</taxon>
        <taxon>Hyphomonadaceae</taxon>
        <taxon>Henriciella</taxon>
    </lineage>
</organism>
<reference evidence="5 6" key="1">
    <citation type="submission" date="2018-08" db="EMBL/GenBank/DDBJ databases">
        <title>Henriciella mobilis sp. nov., isolated from seawater.</title>
        <authorList>
            <person name="Cheng H."/>
            <person name="Wu Y.-H."/>
            <person name="Xu X.-W."/>
            <person name="Guo L.-L."/>
        </authorList>
    </citation>
    <scope>NUCLEOTIDE SEQUENCE [LARGE SCALE GENOMIC DNA]</scope>
    <source>
        <strain evidence="5 6">JN25</strain>
    </source>
</reference>
<gene>
    <name evidence="5" type="ORF">D1223_09920</name>
</gene>
<protein>
    <submittedName>
        <fullName evidence="5">Sulfatase</fullName>
    </submittedName>
</protein>
<feature type="chain" id="PRO_5017274989" evidence="3">
    <location>
        <begin position="25"/>
        <end position="582"/>
    </location>
</feature>
<dbReference type="GO" id="GO:0016787">
    <property type="term" value="F:hydrolase activity"/>
    <property type="evidence" value="ECO:0007669"/>
    <property type="project" value="UniProtKB-KW"/>
</dbReference>
<dbReference type="SUPFAM" id="SSF53649">
    <property type="entry name" value="Alkaline phosphatase-like"/>
    <property type="match status" value="1"/>
</dbReference>
<dbReference type="PROSITE" id="PS00523">
    <property type="entry name" value="SULFATASE_1"/>
    <property type="match status" value="1"/>
</dbReference>
<keyword evidence="3" id="KW-0732">Signal</keyword>
<keyword evidence="6" id="KW-1185">Reference proteome</keyword>
<evidence type="ECO:0000313" key="5">
    <source>
        <dbReference type="EMBL" id="RIJ29256.1"/>
    </source>
</evidence>
<feature type="domain" description="Sulfatase N-terminal" evidence="4">
    <location>
        <begin position="31"/>
        <end position="336"/>
    </location>
</feature>
<dbReference type="InterPro" id="IPR052701">
    <property type="entry name" value="GAG_Ulvan_Degrading_Sulfatases"/>
</dbReference>
<comment type="similarity">
    <text evidence="1">Belongs to the sulfatase family.</text>
</comment>
<dbReference type="AlphaFoldDB" id="A0A399RCH0"/>
<dbReference type="EMBL" id="QWFX01000012">
    <property type="protein sequence ID" value="RIJ29256.1"/>
    <property type="molecule type" value="Genomic_DNA"/>
</dbReference>
<evidence type="ECO:0000256" key="3">
    <source>
        <dbReference type="SAM" id="SignalP"/>
    </source>
</evidence>
<dbReference type="PANTHER" id="PTHR43751:SF1">
    <property type="entry name" value="SULFATASE ATSG-RELATED"/>
    <property type="match status" value="1"/>
</dbReference>
<evidence type="ECO:0000256" key="2">
    <source>
        <dbReference type="ARBA" id="ARBA00022801"/>
    </source>
</evidence>
<evidence type="ECO:0000259" key="4">
    <source>
        <dbReference type="Pfam" id="PF00884"/>
    </source>
</evidence>